<keyword evidence="4 6" id="KW-1133">Transmembrane helix</keyword>
<keyword evidence="3 6" id="KW-0812">Transmembrane</keyword>
<dbReference type="PANTHER" id="PTHR21236">
    <property type="entry name" value="GOLGI MEMBRANE PROTEIN YIP1"/>
    <property type="match status" value="1"/>
</dbReference>
<feature type="transmembrane region" description="Helical" evidence="6">
    <location>
        <begin position="168"/>
        <end position="185"/>
    </location>
</feature>
<gene>
    <name evidence="10" type="ORF">STCU_02259</name>
    <name evidence="9" type="ORF">STCU_05574</name>
    <name evidence="8" type="ORF">STCU_05726</name>
</gene>
<reference evidence="10 11" key="1">
    <citation type="journal article" date="2013" name="PLoS ONE">
        <title>Predicting the Proteins of Angomonas deanei, Strigomonas culicis and Their Respective Endosymbionts Reveals New Aspects of the Trypanosomatidae Family.</title>
        <authorList>
            <person name="Motta M.C."/>
            <person name="Martins A.C."/>
            <person name="de Souza S.S."/>
            <person name="Catta-Preta C.M."/>
            <person name="Silva R."/>
            <person name="Klein C.C."/>
            <person name="de Almeida L.G."/>
            <person name="de Lima Cunha O."/>
            <person name="Ciapina L.P."/>
            <person name="Brocchi M."/>
            <person name="Colabardini A.C."/>
            <person name="de Araujo Lima B."/>
            <person name="Machado C.R."/>
            <person name="de Almeida Soares C.M."/>
            <person name="Probst C.M."/>
            <person name="de Menezes C.B."/>
            <person name="Thompson C.E."/>
            <person name="Bartholomeu D.C."/>
            <person name="Gradia D.F."/>
            <person name="Pavoni D.P."/>
            <person name="Grisard E.C."/>
            <person name="Fantinatti-Garboggini F."/>
            <person name="Marchini F.K."/>
            <person name="Rodrigues-Luiz G.F."/>
            <person name="Wagner G."/>
            <person name="Goldman G.H."/>
            <person name="Fietto J.L."/>
            <person name="Elias M.C."/>
            <person name="Goldman M.H."/>
            <person name="Sagot M.F."/>
            <person name="Pereira M."/>
            <person name="Stoco P.H."/>
            <person name="de Mendonca-Neto R.P."/>
            <person name="Teixeira S.M."/>
            <person name="Maciel T.E."/>
            <person name="de Oliveira Mendes T.A."/>
            <person name="Urmenyi T.P."/>
            <person name="de Souza W."/>
            <person name="Schenkman S."/>
            <person name="de Vasconcelos A.T."/>
        </authorList>
    </citation>
    <scope>NUCLEOTIDE SEQUENCE [LARGE SCALE GENOMIC DNA]</scope>
</reference>
<feature type="transmembrane region" description="Helical" evidence="6">
    <location>
        <begin position="135"/>
        <end position="156"/>
    </location>
</feature>
<feature type="domain" description="Yip1" evidence="7">
    <location>
        <begin position="49"/>
        <end position="183"/>
    </location>
</feature>
<dbReference type="EMBL" id="ATMH01002259">
    <property type="protein sequence ID" value="EPY33369.1"/>
    <property type="molecule type" value="Genomic_DNA"/>
</dbReference>
<evidence type="ECO:0000256" key="3">
    <source>
        <dbReference type="ARBA" id="ARBA00022692"/>
    </source>
</evidence>
<evidence type="ECO:0000256" key="6">
    <source>
        <dbReference type="RuleBase" id="RU361264"/>
    </source>
</evidence>
<dbReference type="EMBL" id="ATMH01005574">
    <property type="protein sequence ID" value="EPY27764.1"/>
    <property type="molecule type" value="Genomic_DNA"/>
</dbReference>
<comment type="caution">
    <text evidence="10">The sequence shown here is derived from an EMBL/GenBank/DDBJ whole genome shotgun (WGS) entry which is preliminary data.</text>
</comment>
<dbReference type="InterPro" id="IPR006977">
    <property type="entry name" value="Yip1_dom"/>
</dbReference>
<name>S9UX66_9TRYP</name>
<evidence type="ECO:0000313" key="8">
    <source>
        <dbReference type="EMBL" id="EPY27487.1"/>
    </source>
</evidence>
<comment type="similarity">
    <text evidence="2 6">Belongs to the YIP1 family.</text>
</comment>
<dbReference type="PANTHER" id="PTHR21236:SF1">
    <property type="entry name" value="PROTEIN YIPF6"/>
    <property type="match status" value="1"/>
</dbReference>
<accession>S9UX66</accession>
<sequence>MSEIYVEASHEAISTLDEPVKDTIMRDLRAIGRKMLVVVCPPLGDEREMRDWDLWGPLALCLVLAIVLSVHGSDNQKALIFSAVFVLVWVGGAVVTLNAKFLGANLSFFQTVCVMGYCLAPLCLGSILIMVIPLFWINFFIAILVWAWACWASLRFFKGSSSPKREWLVLYPVGLFYFFVTWMILVGL</sequence>
<feature type="transmembrane region" description="Helical" evidence="6">
    <location>
        <begin position="78"/>
        <end position="99"/>
    </location>
</feature>
<dbReference type="GO" id="GO:0000139">
    <property type="term" value="C:Golgi membrane"/>
    <property type="evidence" value="ECO:0007669"/>
    <property type="project" value="UniProtKB-SubCell"/>
</dbReference>
<dbReference type="EMBL" id="ATMH01005726">
    <property type="protein sequence ID" value="EPY27487.1"/>
    <property type="molecule type" value="Genomic_DNA"/>
</dbReference>
<feature type="transmembrane region" description="Helical" evidence="6">
    <location>
        <begin position="54"/>
        <end position="72"/>
    </location>
</feature>
<evidence type="ECO:0000256" key="1">
    <source>
        <dbReference type="ARBA" id="ARBA00004141"/>
    </source>
</evidence>
<dbReference type="Proteomes" id="UP000015354">
    <property type="component" value="Unassembled WGS sequence"/>
</dbReference>
<evidence type="ECO:0000313" key="11">
    <source>
        <dbReference type="Proteomes" id="UP000015354"/>
    </source>
</evidence>
<comment type="subcellular location">
    <subcellularLocation>
        <location evidence="6">Golgi apparatus membrane</location>
        <topology evidence="6">Multi-pass membrane protein</topology>
    </subcellularLocation>
    <subcellularLocation>
        <location evidence="1">Membrane</location>
        <topology evidence="1">Multi-pass membrane protein</topology>
    </subcellularLocation>
</comment>
<dbReference type="InterPro" id="IPR045231">
    <property type="entry name" value="Yip1/4-like"/>
</dbReference>
<dbReference type="OrthoDB" id="411251at2759"/>
<keyword evidence="11" id="KW-1185">Reference proteome</keyword>
<evidence type="ECO:0000256" key="2">
    <source>
        <dbReference type="ARBA" id="ARBA00010596"/>
    </source>
</evidence>
<evidence type="ECO:0000259" key="7">
    <source>
        <dbReference type="Pfam" id="PF04893"/>
    </source>
</evidence>
<reference evidence="10" key="2">
    <citation type="submission" date="2013-03" db="EMBL/GenBank/DDBJ databases">
        <authorList>
            <person name="Motta M.C.M."/>
            <person name="Martins A.C.A."/>
            <person name="Preta C.M.C.C."/>
            <person name="Silva R."/>
            <person name="de Souza S.S."/>
            <person name="Klein C.C."/>
            <person name="de Almeida L.G.P."/>
            <person name="Cunha O.L."/>
            <person name="Colabardini A.C."/>
            <person name="Lima B.A."/>
            <person name="Machado C.R."/>
            <person name="Soares C.M.A."/>
            <person name="de Menezes C.B.A."/>
            <person name="Bartolomeu D.C."/>
            <person name="Grisard E.C."/>
            <person name="Fantinatti-Garboggini F."/>
            <person name="Rodrigues-Luiz G.F."/>
            <person name="Wagner G."/>
            <person name="Goldman G.H."/>
            <person name="Fietto J.L.R."/>
            <person name="Ciapina L.P."/>
            <person name="Brocchi M."/>
            <person name="Elias M.C."/>
            <person name="Goldman M.H.S."/>
            <person name="Sagot M.-F."/>
            <person name="Pereira M."/>
            <person name="Stoco P.H."/>
            <person name="Teixeira S.M.R."/>
            <person name="de Mendonca-Neto R.P."/>
            <person name="Maciel T.E.F."/>
            <person name="Mendes T.A.O."/>
            <person name="Urmenyi T.P."/>
            <person name="Teixeira M.M.G."/>
            <person name="de Camargo E.F.P."/>
            <person name="de Sousa W."/>
            <person name="Schenkman S."/>
            <person name="de Vasconcelos A.T.R."/>
        </authorList>
    </citation>
    <scope>NUCLEOTIDE SEQUENCE</scope>
</reference>
<keyword evidence="5 6" id="KW-0472">Membrane</keyword>
<dbReference type="Pfam" id="PF04893">
    <property type="entry name" value="Yip1"/>
    <property type="match status" value="1"/>
</dbReference>
<dbReference type="GO" id="GO:0005802">
    <property type="term" value="C:trans-Golgi network"/>
    <property type="evidence" value="ECO:0007669"/>
    <property type="project" value="TreeGrafter"/>
</dbReference>
<organism evidence="10 11">
    <name type="scientific">Strigomonas culicis</name>
    <dbReference type="NCBI Taxonomy" id="28005"/>
    <lineage>
        <taxon>Eukaryota</taxon>
        <taxon>Discoba</taxon>
        <taxon>Euglenozoa</taxon>
        <taxon>Kinetoplastea</taxon>
        <taxon>Metakinetoplastina</taxon>
        <taxon>Trypanosomatida</taxon>
        <taxon>Trypanosomatidae</taxon>
        <taxon>Strigomonadinae</taxon>
        <taxon>Strigomonas</taxon>
    </lineage>
</organism>
<evidence type="ECO:0000313" key="9">
    <source>
        <dbReference type="EMBL" id="EPY27764.1"/>
    </source>
</evidence>
<feature type="transmembrane region" description="Helical" evidence="6">
    <location>
        <begin position="106"/>
        <end position="129"/>
    </location>
</feature>
<evidence type="ECO:0000256" key="4">
    <source>
        <dbReference type="ARBA" id="ARBA00022989"/>
    </source>
</evidence>
<evidence type="ECO:0000256" key="5">
    <source>
        <dbReference type="ARBA" id="ARBA00023136"/>
    </source>
</evidence>
<protein>
    <recommendedName>
        <fullName evidence="6">Protein YIPF</fullName>
    </recommendedName>
</protein>
<dbReference type="AlphaFoldDB" id="S9UX66"/>
<evidence type="ECO:0000313" key="10">
    <source>
        <dbReference type="EMBL" id="EPY33369.1"/>
    </source>
</evidence>
<proteinExistence type="inferred from homology"/>
<dbReference type="GO" id="GO:0006888">
    <property type="term" value="P:endoplasmic reticulum to Golgi vesicle-mediated transport"/>
    <property type="evidence" value="ECO:0007669"/>
    <property type="project" value="InterPro"/>
</dbReference>